<evidence type="ECO:0000256" key="1">
    <source>
        <dbReference type="SAM" id="MobiDB-lite"/>
    </source>
</evidence>
<feature type="compositionally biased region" description="Polar residues" evidence="1">
    <location>
        <begin position="17"/>
        <end position="27"/>
    </location>
</feature>
<dbReference type="EMBL" id="CP130318">
    <property type="protein sequence ID" value="WNQ10112.1"/>
    <property type="molecule type" value="Genomic_DNA"/>
</dbReference>
<protein>
    <submittedName>
        <fullName evidence="2">Uncharacterized protein</fullName>
    </submittedName>
</protein>
<feature type="region of interest" description="Disordered" evidence="1">
    <location>
        <begin position="1"/>
        <end position="66"/>
    </location>
</feature>
<gene>
    <name evidence="2" type="ORF">MJA45_21165</name>
</gene>
<dbReference type="AlphaFoldDB" id="A0AA96LEG1"/>
<feature type="compositionally biased region" description="Basic and acidic residues" evidence="1">
    <location>
        <begin position="47"/>
        <end position="66"/>
    </location>
</feature>
<reference evidence="2 3" key="1">
    <citation type="submission" date="2022-02" db="EMBL/GenBank/DDBJ databases">
        <title>Paenibacillus sp. MBLB1776 Whole Genome Shotgun Sequencing.</title>
        <authorList>
            <person name="Hwang C.Y."/>
            <person name="Cho E.-S."/>
            <person name="Seo M.-J."/>
        </authorList>
    </citation>
    <scope>NUCLEOTIDE SEQUENCE [LARGE SCALE GENOMIC DNA]</scope>
    <source>
        <strain evidence="2 3">MBLB1776</strain>
    </source>
</reference>
<evidence type="ECO:0000313" key="2">
    <source>
        <dbReference type="EMBL" id="WNQ10112.1"/>
    </source>
</evidence>
<proteinExistence type="predicted"/>
<dbReference type="RefSeq" id="WP_315603886.1">
    <property type="nucleotide sequence ID" value="NZ_CP130318.1"/>
</dbReference>
<dbReference type="Proteomes" id="UP001305702">
    <property type="component" value="Chromosome"/>
</dbReference>
<accession>A0AA96LEG1</accession>
<organism evidence="2 3">
    <name type="scientific">Paenibacillus aurantius</name>
    <dbReference type="NCBI Taxonomy" id="2918900"/>
    <lineage>
        <taxon>Bacteria</taxon>
        <taxon>Bacillati</taxon>
        <taxon>Bacillota</taxon>
        <taxon>Bacilli</taxon>
        <taxon>Bacillales</taxon>
        <taxon>Paenibacillaceae</taxon>
        <taxon>Paenibacillus</taxon>
    </lineage>
</organism>
<name>A0AA96LEG1_9BACL</name>
<sequence>MSEPSSRKPKASAPISKMSSKDLNTPTEGILYGGNGTSGDEALVNQEDVKTRMDQAGEELDKSETE</sequence>
<keyword evidence="3" id="KW-1185">Reference proteome</keyword>
<evidence type="ECO:0000313" key="3">
    <source>
        <dbReference type="Proteomes" id="UP001305702"/>
    </source>
</evidence>
<dbReference type="KEGG" id="paun:MJA45_21165"/>